<comment type="caution">
    <text evidence="1">The sequence shown here is derived from an EMBL/GenBank/DDBJ whole genome shotgun (WGS) entry which is preliminary data.</text>
</comment>
<name>D3B5H6_HETP5</name>
<evidence type="ECO:0000313" key="2">
    <source>
        <dbReference type="Proteomes" id="UP000001396"/>
    </source>
</evidence>
<reference evidence="1 2" key="1">
    <citation type="journal article" date="2011" name="Genome Res.">
        <title>Phylogeny-wide analysis of social amoeba genomes highlights ancient origins for complex intercellular communication.</title>
        <authorList>
            <person name="Heidel A.J."/>
            <person name="Lawal H.M."/>
            <person name="Felder M."/>
            <person name="Schilde C."/>
            <person name="Helps N.R."/>
            <person name="Tunggal B."/>
            <person name="Rivero F."/>
            <person name="John U."/>
            <person name="Schleicher M."/>
            <person name="Eichinger L."/>
            <person name="Platzer M."/>
            <person name="Noegel A.A."/>
            <person name="Schaap P."/>
            <person name="Gloeckner G."/>
        </authorList>
    </citation>
    <scope>NUCLEOTIDE SEQUENCE [LARGE SCALE GENOMIC DNA]</scope>
    <source>
        <strain evidence="2">ATCC 26659 / Pp 5 / PN500</strain>
    </source>
</reference>
<protein>
    <submittedName>
        <fullName evidence="1">Uncharacterized protein</fullName>
    </submittedName>
</protein>
<evidence type="ECO:0000313" key="1">
    <source>
        <dbReference type="EMBL" id="EFA83124.1"/>
    </source>
</evidence>
<dbReference type="EMBL" id="ADBJ01000017">
    <property type="protein sequence ID" value="EFA83124.1"/>
    <property type="molecule type" value="Genomic_DNA"/>
</dbReference>
<gene>
    <name evidence="1" type="ORF">PPL_03914</name>
</gene>
<dbReference type="InParanoid" id="D3B5H6"/>
<dbReference type="RefSeq" id="XP_020435241.1">
    <property type="nucleotide sequence ID" value="XM_020574827.1"/>
</dbReference>
<proteinExistence type="predicted"/>
<accession>D3B5H6</accession>
<keyword evidence="2" id="KW-1185">Reference proteome</keyword>
<dbReference type="OMA" id="FINALYC"/>
<dbReference type="GeneID" id="31359401"/>
<sequence length="599" mass="68033">MSSAPIKLGGKFLDDFQAWRDAKIAAQFPNIPTLSPDTLTPQNFLAISTFDPNSKVDIVKDRAEKYFTDLLNFSIGMFPGVLSDDLKELLADEKSAEFYSDYSKMWFIQTIYHTDATLEYKSTIRCGRLEREINDIAYSATLAKQTMMIYYIALKELVPQILPFIYHRNTFNPKLRAFMLEAVQNQQMAFNALKSHVANVNVPGEYDQFRFNELKSKLDLLNPTYKLSNDILSSYVFGGMAYYISGNIRNCPSVKSIYYNTILKVLKRIRKNPTNKYNEMVGLITNTQAGDVVKASTVISQMFNKVTLEPLNAFKNINTLQFLTKATVLPFKATNVDPAFNDLKANAVFLQFINALYCACVMGTIAYGLFNQSLEVFDLSVLYAGSALFVDEYVQAVAQNRIFQRMGEFIRDFTKKINDPVKVANAFQNMIPHFIDKAAQDLISNMIPMVFMISKDAVSFNVFTNVKKRKSGSLSITISNIDKRLVSPVMTILRGSSFSSTYALYLGGAMFGLSLRKYMNQSLIGYITLRNMVRASNPNAPDQLANYIETIPSYYRVDYDNETEEFDDRADWESFYEISENDYQKALDLLVNIPKTVVA</sequence>
<organism evidence="1 2">
    <name type="scientific">Heterostelium pallidum (strain ATCC 26659 / Pp 5 / PN500)</name>
    <name type="common">Cellular slime mold</name>
    <name type="synonym">Polysphondylium pallidum</name>
    <dbReference type="NCBI Taxonomy" id="670386"/>
    <lineage>
        <taxon>Eukaryota</taxon>
        <taxon>Amoebozoa</taxon>
        <taxon>Evosea</taxon>
        <taxon>Eumycetozoa</taxon>
        <taxon>Dictyostelia</taxon>
        <taxon>Acytosteliales</taxon>
        <taxon>Acytosteliaceae</taxon>
        <taxon>Heterostelium</taxon>
    </lineage>
</organism>
<dbReference type="AlphaFoldDB" id="D3B5H6"/>
<dbReference type="Proteomes" id="UP000001396">
    <property type="component" value="Unassembled WGS sequence"/>
</dbReference>